<proteinExistence type="inferred from homology"/>
<sequence>MTVSYTAEQVMTATPVVPVIVVDDVAQAVALGKALVAGGVPVLEVTMRTSAALAAITALRKEVPEAIVGAGTVCSREQYVQAVEAGSQFIISPGLTPDLLKVGKEYDIPYLPAVATISDILLGIEYGYDRFKFFPAEVNGGVKALKAFGGPLPHIKFCPTGGISANNFREYLALPNVLCVGGSWIVPTDLVRAGKWDEITALAQSVVSQ</sequence>
<accession>A0A1A8T6U9</accession>
<evidence type="ECO:0000313" key="7">
    <source>
        <dbReference type="Proteomes" id="UP000092544"/>
    </source>
</evidence>
<keyword evidence="5" id="KW-0119">Carbohydrate metabolism</keyword>
<comment type="similarity">
    <text evidence="2">Belongs to the KHG/KDPG aldolase family.</text>
</comment>
<dbReference type="SUPFAM" id="SSF51569">
    <property type="entry name" value="Aldolase"/>
    <property type="match status" value="1"/>
</dbReference>
<evidence type="ECO:0000256" key="2">
    <source>
        <dbReference type="ARBA" id="ARBA00006906"/>
    </source>
</evidence>
<dbReference type="Gene3D" id="3.20.20.70">
    <property type="entry name" value="Aldolase class I"/>
    <property type="match status" value="1"/>
</dbReference>
<keyword evidence="4" id="KW-0456">Lyase</keyword>
<comment type="subunit">
    <text evidence="3">Homotrimer.</text>
</comment>
<dbReference type="CDD" id="cd00452">
    <property type="entry name" value="KDPG_aldolase"/>
    <property type="match status" value="1"/>
</dbReference>
<dbReference type="STRING" id="1792290.MSP8886_01007"/>
<dbReference type="GO" id="GO:0016829">
    <property type="term" value="F:lyase activity"/>
    <property type="evidence" value="ECO:0007669"/>
    <property type="project" value="UniProtKB-KW"/>
</dbReference>
<reference evidence="6 7" key="1">
    <citation type="submission" date="2016-06" db="EMBL/GenBank/DDBJ databases">
        <authorList>
            <person name="Kjaerup R.B."/>
            <person name="Dalgaard T.S."/>
            <person name="Juul-Madsen H.R."/>
        </authorList>
    </citation>
    <scope>NUCLEOTIDE SEQUENCE [LARGE SCALE GENOMIC DNA]</scope>
    <source>
        <strain evidence="6 7">CECT 8886</strain>
    </source>
</reference>
<dbReference type="EMBL" id="FLOB01000002">
    <property type="protein sequence ID" value="SBS27934.1"/>
    <property type="molecule type" value="Genomic_DNA"/>
</dbReference>
<dbReference type="InterPro" id="IPR013785">
    <property type="entry name" value="Aldolase_TIM"/>
</dbReference>
<keyword evidence="7" id="KW-1185">Reference proteome</keyword>
<dbReference type="NCBIfam" id="NF004325">
    <property type="entry name" value="PRK05718.1"/>
    <property type="match status" value="1"/>
</dbReference>
<dbReference type="OrthoDB" id="9805177at2"/>
<comment type="pathway">
    <text evidence="1">Carbohydrate acid metabolism.</text>
</comment>
<dbReference type="InterPro" id="IPR000887">
    <property type="entry name" value="Aldlse_KDPG_KHG"/>
</dbReference>
<name>A0A1A8T6U9_9GAMM</name>
<organism evidence="6 7">
    <name type="scientific">Marinomonas spartinae</name>
    <dbReference type="NCBI Taxonomy" id="1792290"/>
    <lineage>
        <taxon>Bacteria</taxon>
        <taxon>Pseudomonadati</taxon>
        <taxon>Pseudomonadota</taxon>
        <taxon>Gammaproteobacteria</taxon>
        <taxon>Oceanospirillales</taxon>
        <taxon>Oceanospirillaceae</taxon>
        <taxon>Marinomonas</taxon>
    </lineage>
</organism>
<evidence type="ECO:0000256" key="5">
    <source>
        <dbReference type="ARBA" id="ARBA00023277"/>
    </source>
</evidence>
<dbReference type="PANTHER" id="PTHR30246">
    <property type="entry name" value="2-KETO-3-DEOXY-6-PHOSPHOGLUCONATE ALDOLASE"/>
    <property type="match status" value="1"/>
</dbReference>
<evidence type="ECO:0000313" key="6">
    <source>
        <dbReference type="EMBL" id="SBS27934.1"/>
    </source>
</evidence>
<dbReference type="InterPro" id="IPR031338">
    <property type="entry name" value="KDPG/KHG_AS_2"/>
</dbReference>
<dbReference type="RefSeq" id="WP_067013377.1">
    <property type="nucleotide sequence ID" value="NZ_FLOB01000002.1"/>
</dbReference>
<gene>
    <name evidence="6" type="primary">eda</name>
    <name evidence="6" type="ORF">MSP8886_01007</name>
</gene>
<dbReference type="Proteomes" id="UP000092544">
    <property type="component" value="Unassembled WGS sequence"/>
</dbReference>
<dbReference type="NCBIfam" id="TIGR01182">
    <property type="entry name" value="eda"/>
    <property type="match status" value="1"/>
</dbReference>
<evidence type="ECO:0000256" key="1">
    <source>
        <dbReference type="ARBA" id="ARBA00004761"/>
    </source>
</evidence>
<dbReference type="Pfam" id="PF01081">
    <property type="entry name" value="Aldolase"/>
    <property type="match status" value="1"/>
</dbReference>
<protein>
    <submittedName>
        <fullName evidence="6">KHG/KDPG aldolase</fullName>
    </submittedName>
</protein>
<dbReference type="PANTHER" id="PTHR30246:SF1">
    <property type="entry name" value="2-DEHYDRO-3-DEOXY-6-PHOSPHOGALACTONATE ALDOLASE-RELATED"/>
    <property type="match status" value="1"/>
</dbReference>
<evidence type="ECO:0000256" key="3">
    <source>
        <dbReference type="ARBA" id="ARBA00011233"/>
    </source>
</evidence>
<dbReference type="AlphaFoldDB" id="A0A1A8T6U9"/>
<evidence type="ECO:0000256" key="4">
    <source>
        <dbReference type="ARBA" id="ARBA00023239"/>
    </source>
</evidence>
<dbReference type="PROSITE" id="PS00160">
    <property type="entry name" value="ALDOLASE_KDPG_KHG_2"/>
    <property type="match status" value="1"/>
</dbReference>